<dbReference type="GO" id="GO:0016020">
    <property type="term" value="C:membrane"/>
    <property type="evidence" value="ECO:0007669"/>
    <property type="project" value="UniProtKB-SubCell"/>
</dbReference>
<keyword evidence="3 6" id="KW-1133">Transmembrane helix</keyword>
<sequence length="361" mass="39678">MAPIPRYNHTGIALVAIGASGGLLAMLAVALRLWARRIQKMSLDASDYTCIAALFVALILLGSTVNTVVQGLGLPIQDVTPKQISELAKGMLVGIYTWTTSNTLVRVSMILLYLRVFPSRRFKILCYAFLGINVAYLFANWIGAALICRPFAYNWDQSIAGGHCGDRQRFYIWTGLQNLVQDVVLIAMPMPLLWNLRLPLSKKISLTFVFAMGSGICVITLIRVIDTTKADLQDVTHDYASVGILSVLEPLLGIVNCSLPLLRPIIPRVAELVGPRKTLSNQSKGSYTYGLSIGSRRTRARTLDVYPLDTVATLYENLETQGDGAKPVSDSDSLKELVTGEGVPKRIVVRTDWDVDYDTAR</sequence>
<comment type="subcellular location">
    <subcellularLocation>
        <location evidence="1">Membrane</location>
        <topology evidence="1">Multi-pass membrane protein</topology>
    </subcellularLocation>
</comment>
<evidence type="ECO:0000256" key="2">
    <source>
        <dbReference type="ARBA" id="ARBA00022692"/>
    </source>
</evidence>
<evidence type="ECO:0000256" key="4">
    <source>
        <dbReference type="ARBA" id="ARBA00023136"/>
    </source>
</evidence>
<feature type="transmembrane region" description="Helical" evidence="6">
    <location>
        <begin position="93"/>
        <end position="114"/>
    </location>
</feature>
<dbReference type="PANTHER" id="PTHR33048">
    <property type="entry name" value="PTH11-LIKE INTEGRAL MEMBRANE PROTEIN (AFU_ORTHOLOGUE AFUA_5G11245)"/>
    <property type="match status" value="1"/>
</dbReference>
<dbReference type="PANTHER" id="PTHR33048:SF57">
    <property type="entry name" value="INTEGRAL MEMBRANE PROTEIN-RELATED"/>
    <property type="match status" value="1"/>
</dbReference>
<feature type="transmembrane region" description="Helical" evidence="6">
    <location>
        <begin position="47"/>
        <end position="73"/>
    </location>
</feature>
<keyword evidence="9" id="KW-1185">Reference proteome</keyword>
<dbReference type="InterPro" id="IPR049326">
    <property type="entry name" value="Rhodopsin_dom_fungi"/>
</dbReference>
<proteinExistence type="inferred from homology"/>
<keyword evidence="2 6" id="KW-0812">Transmembrane</keyword>
<feature type="transmembrane region" description="Helical" evidence="6">
    <location>
        <begin position="172"/>
        <end position="194"/>
    </location>
</feature>
<dbReference type="AlphaFoldDB" id="A0A9P4UIG0"/>
<feature type="transmembrane region" description="Helical" evidence="6">
    <location>
        <begin position="206"/>
        <end position="225"/>
    </location>
</feature>
<dbReference type="OrthoDB" id="10017208at2759"/>
<dbReference type="EMBL" id="MU001492">
    <property type="protein sequence ID" value="KAF2451160.1"/>
    <property type="molecule type" value="Genomic_DNA"/>
</dbReference>
<dbReference type="Proteomes" id="UP000799764">
    <property type="component" value="Unassembled WGS sequence"/>
</dbReference>
<keyword evidence="4 6" id="KW-0472">Membrane</keyword>
<evidence type="ECO:0000256" key="3">
    <source>
        <dbReference type="ARBA" id="ARBA00022989"/>
    </source>
</evidence>
<organism evidence="8 9">
    <name type="scientific">Karstenula rhodostoma CBS 690.94</name>
    <dbReference type="NCBI Taxonomy" id="1392251"/>
    <lineage>
        <taxon>Eukaryota</taxon>
        <taxon>Fungi</taxon>
        <taxon>Dikarya</taxon>
        <taxon>Ascomycota</taxon>
        <taxon>Pezizomycotina</taxon>
        <taxon>Dothideomycetes</taxon>
        <taxon>Pleosporomycetidae</taxon>
        <taxon>Pleosporales</taxon>
        <taxon>Massarineae</taxon>
        <taxon>Didymosphaeriaceae</taxon>
        <taxon>Karstenula</taxon>
    </lineage>
</organism>
<dbReference type="InterPro" id="IPR052337">
    <property type="entry name" value="SAT4-like"/>
</dbReference>
<comment type="similarity">
    <text evidence="5">Belongs to the SAT4 family.</text>
</comment>
<reference evidence="8" key="1">
    <citation type="journal article" date="2020" name="Stud. Mycol.">
        <title>101 Dothideomycetes genomes: a test case for predicting lifestyles and emergence of pathogens.</title>
        <authorList>
            <person name="Haridas S."/>
            <person name="Albert R."/>
            <person name="Binder M."/>
            <person name="Bloem J."/>
            <person name="Labutti K."/>
            <person name="Salamov A."/>
            <person name="Andreopoulos B."/>
            <person name="Baker S."/>
            <person name="Barry K."/>
            <person name="Bills G."/>
            <person name="Bluhm B."/>
            <person name="Cannon C."/>
            <person name="Castanera R."/>
            <person name="Culley D."/>
            <person name="Daum C."/>
            <person name="Ezra D."/>
            <person name="Gonzalez J."/>
            <person name="Henrissat B."/>
            <person name="Kuo A."/>
            <person name="Liang C."/>
            <person name="Lipzen A."/>
            <person name="Lutzoni F."/>
            <person name="Magnuson J."/>
            <person name="Mondo S."/>
            <person name="Nolan M."/>
            <person name="Ohm R."/>
            <person name="Pangilinan J."/>
            <person name="Park H.-J."/>
            <person name="Ramirez L."/>
            <person name="Alfaro M."/>
            <person name="Sun H."/>
            <person name="Tritt A."/>
            <person name="Yoshinaga Y."/>
            <person name="Zwiers L.-H."/>
            <person name="Turgeon B."/>
            <person name="Goodwin S."/>
            <person name="Spatafora J."/>
            <person name="Crous P."/>
            <person name="Grigoriev I."/>
        </authorList>
    </citation>
    <scope>NUCLEOTIDE SEQUENCE</scope>
    <source>
        <strain evidence="8">CBS 690.94</strain>
    </source>
</reference>
<protein>
    <recommendedName>
        <fullName evidence="7">Rhodopsin domain-containing protein</fullName>
    </recommendedName>
</protein>
<gene>
    <name evidence="8" type="ORF">P171DRAFT_515235</name>
</gene>
<dbReference type="Pfam" id="PF20684">
    <property type="entry name" value="Fung_rhodopsin"/>
    <property type="match status" value="1"/>
</dbReference>
<evidence type="ECO:0000256" key="6">
    <source>
        <dbReference type="SAM" id="Phobius"/>
    </source>
</evidence>
<accession>A0A9P4UIG0</accession>
<evidence type="ECO:0000313" key="9">
    <source>
        <dbReference type="Proteomes" id="UP000799764"/>
    </source>
</evidence>
<feature type="domain" description="Rhodopsin" evidence="7">
    <location>
        <begin position="31"/>
        <end position="266"/>
    </location>
</feature>
<comment type="caution">
    <text evidence="8">The sequence shown here is derived from an EMBL/GenBank/DDBJ whole genome shotgun (WGS) entry which is preliminary data.</text>
</comment>
<feature type="transmembrane region" description="Helical" evidence="6">
    <location>
        <begin position="240"/>
        <end position="262"/>
    </location>
</feature>
<evidence type="ECO:0000256" key="1">
    <source>
        <dbReference type="ARBA" id="ARBA00004141"/>
    </source>
</evidence>
<evidence type="ECO:0000313" key="8">
    <source>
        <dbReference type="EMBL" id="KAF2451160.1"/>
    </source>
</evidence>
<evidence type="ECO:0000259" key="7">
    <source>
        <dbReference type="Pfam" id="PF20684"/>
    </source>
</evidence>
<name>A0A9P4UIG0_9PLEO</name>
<evidence type="ECO:0000256" key="5">
    <source>
        <dbReference type="ARBA" id="ARBA00038359"/>
    </source>
</evidence>
<feature type="transmembrane region" description="Helical" evidence="6">
    <location>
        <begin position="126"/>
        <end position="152"/>
    </location>
</feature>
<feature type="transmembrane region" description="Helical" evidence="6">
    <location>
        <begin position="12"/>
        <end position="35"/>
    </location>
</feature>